<accession>A0A7C8M6Z0</accession>
<evidence type="ECO:0008006" key="4">
    <source>
        <dbReference type="Google" id="ProtNLM"/>
    </source>
</evidence>
<feature type="transmembrane region" description="Helical" evidence="1">
    <location>
        <begin position="297"/>
        <end position="321"/>
    </location>
</feature>
<evidence type="ECO:0000256" key="1">
    <source>
        <dbReference type="SAM" id="Phobius"/>
    </source>
</evidence>
<dbReference type="Proteomes" id="UP000481861">
    <property type="component" value="Unassembled WGS sequence"/>
</dbReference>
<evidence type="ECO:0000313" key="3">
    <source>
        <dbReference type="Proteomes" id="UP000481861"/>
    </source>
</evidence>
<feature type="transmembrane region" description="Helical" evidence="1">
    <location>
        <begin position="161"/>
        <end position="180"/>
    </location>
</feature>
<keyword evidence="1" id="KW-0812">Transmembrane</keyword>
<keyword evidence="1" id="KW-0472">Membrane</keyword>
<name>A0A7C8M6Z0_9PLEO</name>
<protein>
    <recommendedName>
        <fullName evidence="4">Wax synthase domain-containing protein</fullName>
    </recommendedName>
</protein>
<sequence length="369" mass="41481">MYKNLFAGAAITALALIPSCPAPLPIATFVIEAIGVTVGVVAGVVCGQLHECDVPQVGKKARRSHGFTTLARRQVILPPGVSEHAMDECRASMEGQSVTITQTASHFGTPLTYAAVSSVVFIIAAHLSCRGRWFFAPLLFGSAIRSLQTSSHMEGFTGIPAFWNLFICIYIHHAIAVLFIESFELPSGTWYERLYYAYKIWYDPQRILIWNPMPQVPGSIKASTGEVGFIVQRCTKAMIFWLLQLYIISPTFISYFQPQITDFAPSRQTYIRRMLSKDPISLVTSQETQLRITISLYWIWVDLIMLDTANIILSILFVSILRLDSPEDWPSLFGNPLNQTCQQSVQSNPGPRIEWIDKKSLLDWLEWIV</sequence>
<dbReference type="EMBL" id="JAADJZ010000013">
    <property type="protein sequence ID" value="KAF2870618.1"/>
    <property type="molecule type" value="Genomic_DNA"/>
</dbReference>
<evidence type="ECO:0000313" key="2">
    <source>
        <dbReference type="EMBL" id="KAF2870618.1"/>
    </source>
</evidence>
<dbReference type="OrthoDB" id="1077582at2759"/>
<proteinExistence type="predicted"/>
<reference evidence="2 3" key="1">
    <citation type="submission" date="2020-01" db="EMBL/GenBank/DDBJ databases">
        <authorList>
            <consortium name="DOE Joint Genome Institute"/>
            <person name="Haridas S."/>
            <person name="Albert R."/>
            <person name="Binder M."/>
            <person name="Bloem J."/>
            <person name="Labutti K."/>
            <person name="Salamov A."/>
            <person name="Andreopoulos B."/>
            <person name="Baker S.E."/>
            <person name="Barry K."/>
            <person name="Bills G."/>
            <person name="Bluhm B.H."/>
            <person name="Cannon C."/>
            <person name="Castanera R."/>
            <person name="Culley D.E."/>
            <person name="Daum C."/>
            <person name="Ezra D."/>
            <person name="Gonzalez J.B."/>
            <person name="Henrissat B."/>
            <person name="Kuo A."/>
            <person name="Liang C."/>
            <person name="Lipzen A."/>
            <person name="Lutzoni F."/>
            <person name="Magnuson J."/>
            <person name="Mondo S."/>
            <person name="Nolan M."/>
            <person name="Ohm R."/>
            <person name="Pangilinan J."/>
            <person name="Park H.-J.H."/>
            <person name="Ramirez L."/>
            <person name="Alfaro M."/>
            <person name="Sun H."/>
            <person name="Tritt A."/>
            <person name="Yoshinaga Y."/>
            <person name="Zwiers L.-H.L."/>
            <person name="Turgeon B.G."/>
            <person name="Goodwin S.B."/>
            <person name="Spatafora J.W."/>
            <person name="Crous P.W."/>
            <person name="Grigoriev I.V."/>
        </authorList>
    </citation>
    <scope>NUCLEOTIDE SEQUENCE [LARGE SCALE GENOMIC DNA]</scope>
    <source>
        <strain evidence="2 3">CBS 611.86</strain>
    </source>
</reference>
<dbReference type="AlphaFoldDB" id="A0A7C8M6Z0"/>
<feature type="transmembrane region" description="Helical" evidence="1">
    <location>
        <begin position="238"/>
        <end position="256"/>
    </location>
</feature>
<organism evidence="2 3">
    <name type="scientific">Massariosphaeria phaeospora</name>
    <dbReference type="NCBI Taxonomy" id="100035"/>
    <lineage>
        <taxon>Eukaryota</taxon>
        <taxon>Fungi</taxon>
        <taxon>Dikarya</taxon>
        <taxon>Ascomycota</taxon>
        <taxon>Pezizomycotina</taxon>
        <taxon>Dothideomycetes</taxon>
        <taxon>Pleosporomycetidae</taxon>
        <taxon>Pleosporales</taxon>
        <taxon>Pleosporales incertae sedis</taxon>
        <taxon>Massariosphaeria</taxon>
    </lineage>
</organism>
<comment type="caution">
    <text evidence="2">The sequence shown here is derived from an EMBL/GenBank/DDBJ whole genome shotgun (WGS) entry which is preliminary data.</text>
</comment>
<gene>
    <name evidence="2" type="ORF">BDV95DRAFT_607769</name>
</gene>
<keyword evidence="1" id="KW-1133">Transmembrane helix</keyword>
<keyword evidence="3" id="KW-1185">Reference proteome</keyword>